<protein>
    <recommendedName>
        <fullName evidence="1">YokE-like PH domain-containing protein</fullName>
    </recommendedName>
</protein>
<proteinExistence type="predicted"/>
<organism evidence="2 3">
    <name type="scientific">Leptospira ryugenii</name>
    <dbReference type="NCBI Taxonomy" id="1917863"/>
    <lineage>
        <taxon>Bacteria</taxon>
        <taxon>Pseudomonadati</taxon>
        <taxon>Spirochaetota</taxon>
        <taxon>Spirochaetia</taxon>
        <taxon>Leptospirales</taxon>
        <taxon>Leptospiraceae</taxon>
        <taxon>Leptospira</taxon>
    </lineage>
</organism>
<reference evidence="2 3" key="1">
    <citation type="submission" date="2018-02" db="EMBL/GenBank/DDBJ databases">
        <title>Novel Leptospira species isolated from soil and water in Japan.</title>
        <authorList>
            <person name="Nakao R."/>
            <person name="Masuzawa T."/>
        </authorList>
    </citation>
    <scope>NUCLEOTIDE SEQUENCE [LARGE SCALE GENOMIC DNA]</scope>
    <source>
        <strain evidence="2 3">YH101</strain>
    </source>
</reference>
<dbReference type="EMBL" id="BFBB01000008">
    <property type="protein sequence ID" value="GBF51617.1"/>
    <property type="molecule type" value="Genomic_DNA"/>
</dbReference>
<sequence>MQTSDQIKSQIQSLLTNHPEINVDVLFLYVPEFKILHQFLQEDETIQGYTIGLLETKQQKHTAGKWLLVLTNKQIHLLRNPMLGKATQIPIEFAKLKNTASKLGWFFGQIHLETEEETFRMIQIGKKDYQFFLPSFQPHLE</sequence>
<dbReference type="InterPro" id="IPR039519">
    <property type="entry name" value="YokE-like_PH"/>
</dbReference>
<dbReference type="RefSeq" id="WP_108977931.1">
    <property type="nucleotide sequence ID" value="NZ_BFBB01000008.1"/>
</dbReference>
<evidence type="ECO:0000313" key="3">
    <source>
        <dbReference type="Proteomes" id="UP000245133"/>
    </source>
</evidence>
<evidence type="ECO:0000259" key="1">
    <source>
        <dbReference type="Pfam" id="PF14470"/>
    </source>
</evidence>
<gene>
    <name evidence="2" type="ORF">LPTSP4_31550</name>
</gene>
<evidence type="ECO:0000313" key="2">
    <source>
        <dbReference type="EMBL" id="GBF51617.1"/>
    </source>
</evidence>
<comment type="caution">
    <text evidence="2">The sequence shown here is derived from an EMBL/GenBank/DDBJ whole genome shotgun (WGS) entry which is preliminary data.</text>
</comment>
<dbReference type="Proteomes" id="UP000245133">
    <property type="component" value="Unassembled WGS sequence"/>
</dbReference>
<keyword evidence="3" id="KW-1185">Reference proteome</keyword>
<dbReference type="Pfam" id="PF14470">
    <property type="entry name" value="bPH_3"/>
    <property type="match status" value="1"/>
</dbReference>
<name>A0A2P2E408_9LEPT</name>
<feature type="domain" description="YokE-like PH" evidence="1">
    <location>
        <begin position="40"/>
        <end position="131"/>
    </location>
</feature>
<dbReference type="OrthoDB" id="330495at2"/>
<dbReference type="AlphaFoldDB" id="A0A2P2E408"/>
<accession>A0A2P2E408</accession>